<sequence>MPDDTRTAGPPASGGAPQ</sequence>
<feature type="non-terminal residue" evidence="1">
    <location>
        <position position="18"/>
    </location>
</feature>
<reference evidence="1 2" key="1">
    <citation type="submission" date="2014-07" db="EMBL/GenBank/DDBJ databases">
        <authorList>
            <person name="Sibley D."/>
            <person name="Venepally P."/>
            <person name="Karamycheva S."/>
            <person name="Hadjithomas M."/>
            <person name="Khan A."/>
            <person name="Brunk B."/>
            <person name="Roos D."/>
            <person name="Caler E."/>
            <person name="Lorenzi H."/>
        </authorList>
    </citation>
    <scope>NUCLEOTIDE SEQUENCE [LARGE SCALE GENOMIC DNA]</scope>
    <source>
        <strain evidence="1 2">FOU</strain>
    </source>
</reference>
<comment type="caution">
    <text evidence="1">The sequence shown here is derived from an EMBL/GenBank/DDBJ whole genome shotgun (WGS) entry which is preliminary data.</text>
</comment>
<organism evidence="1 2">
    <name type="scientific">Toxoplasma gondii FOU</name>
    <dbReference type="NCBI Taxonomy" id="943167"/>
    <lineage>
        <taxon>Eukaryota</taxon>
        <taxon>Sar</taxon>
        <taxon>Alveolata</taxon>
        <taxon>Apicomplexa</taxon>
        <taxon>Conoidasida</taxon>
        <taxon>Coccidia</taxon>
        <taxon>Eucoccidiorida</taxon>
        <taxon>Eimeriorina</taxon>
        <taxon>Sarcocystidae</taxon>
        <taxon>Toxoplasma</taxon>
    </lineage>
</organism>
<dbReference type="Proteomes" id="UP000028838">
    <property type="component" value="Unassembled WGS sequence"/>
</dbReference>
<keyword evidence="1" id="KW-0456">Lyase</keyword>
<name>A0A086KEQ4_TOXGO</name>
<gene>
    <name evidence="1" type="ORF">TGFOU_267550A</name>
</gene>
<proteinExistence type="predicted"/>
<dbReference type="GO" id="GO:0004016">
    <property type="term" value="F:adenylate cyclase activity"/>
    <property type="evidence" value="ECO:0007669"/>
    <property type="project" value="UniProtKB-EC"/>
</dbReference>
<evidence type="ECO:0000313" key="2">
    <source>
        <dbReference type="Proteomes" id="UP000028838"/>
    </source>
</evidence>
<dbReference type="EMBL" id="AEYH02002120">
    <property type="protein sequence ID" value="KFG42872.1"/>
    <property type="molecule type" value="Genomic_DNA"/>
</dbReference>
<dbReference type="VEuPathDB" id="ToxoDB:TGFOU_267550A"/>
<dbReference type="EC" id="4.6.1.1" evidence="1"/>
<accession>A0A086KEQ4</accession>
<evidence type="ECO:0000313" key="1">
    <source>
        <dbReference type="EMBL" id="KFG42872.1"/>
    </source>
</evidence>
<dbReference type="AlphaFoldDB" id="A0A086KEQ4"/>
<protein>
    <submittedName>
        <fullName evidence="1">Leucine-rich repeat protein LRR1</fullName>
        <ecNumber evidence="1">4.6.1.1</ecNumber>
    </submittedName>
</protein>